<evidence type="ECO:0000313" key="1">
    <source>
        <dbReference type="EMBL" id="RNM20589.1"/>
    </source>
</evidence>
<dbReference type="RefSeq" id="WP_123251482.1">
    <property type="nucleotide sequence ID" value="NZ_RJLS01000028.1"/>
</dbReference>
<name>A0ABX9WS15_9GAMM</name>
<keyword evidence="2" id="KW-1185">Reference proteome</keyword>
<sequence>MLVINKNNVEYRKSFYIGRSKFGDVMKMRIDKLTIVSDIKNNKKKNNFIDAIKKIKSNNNDFFTVSNIFIKKKHPYRRSLIFRNKSKRKNMLLRIDFLPLRKNTGFIRLEFRPQHLSHSQFDELLTWLNMNTEKAFLKILKKSWITQLDIALDIYNKKLKDNIWGLKNASSYKKFEKPQGLPGLRIGSNTSKLHFLCYEKLDLVGRNFKMNDDLIEIKNNKIDSFLRIEARIRPNDKPNKTYHNTLFLKDIANVKNPFIRLKAYSPSLICKLREYSINMSSPSLRIASQEQFLQKDRLSRASRINQRLIQQYEVSLFDKSLVWNKWCKCHQHLGDVLNGLC</sequence>
<organism evidence="1 2">
    <name type="scientific">Dickeya undicola</name>
    <dbReference type="NCBI Taxonomy" id="1577887"/>
    <lineage>
        <taxon>Bacteria</taxon>
        <taxon>Pseudomonadati</taxon>
        <taxon>Pseudomonadota</taxon>
        <taxon>Gammaproteobacteria</taxon>
        <taxon>Enterobacterales</taxon>
        <taxon>Pectobacteriaceae</taxon>
        <taxon>Dickeya</taxon>
    </lineage>
</organism>
<protein>
    <submittedName>
        <fullName evidence="1">Uncharacterized protein</fullName>
    </submittedName>
</protein>
<comment type="caution">
    <text evidence="1">The sequence shown here is derived from an EMBL/GenBank/DDBJ whole genome shotgun (WGS) entry which is preliminary data.</text>
</comment>
<dbReference type="Proteomes" id="UP000271870">
    <property type="component" value="Unassembled WGS sequence"/>
</dbReference>
<gene>
    <name evidence="1" type="ORF">EFS38_17630</name>
</gene>
<evidence type="ECO:0000313" key="2">
    <source>
        <dbReference type="Proteomes" id="UP000271870"/>
    </source>
</evidence>
<accession>A0ABX9WS15</accession>
<dbReference type="EMBL" id="RJLS01000028">
    <property type="protein sequence ID" value="RNM20589.1"/>
    <property type="molecule type" value="Genomic_DNA"/>
</dbReference>
<proteinExistence type="predicted"/>
<reference evidence="1 2" key="1">
    <citation type="submission" date="2018-11" db="EMBL/GenBank/DDBJ databases">
        <title>Characterization of surface water Dickeya isolates.</title>
        <authorList>
            <person name="Van Gijsegem F."/>
            <person name="Pedron J."/>
        </authorList>
    </citation>
    <scope>NUCLEOTIDE SEQUENCE [LARGE SCALE GENOMIC DNA]</scope>
    <source>
        <strain evidence="1 2">FVG10-MFV-A16</strain>
    </source>
</reference>